<evidence type="ECO:0000313" key="2">
    <source>
        <dbReference type="Proteomes" id="UP001151760"/>
    </source>
</evidence>
<gene>
    <name evidence="1" type="ORF">Tco_0803179</name>
</gene>
<reference evidence="1" key="2">
    <citation type="submission" date="2022-01" db="EMBL/GenBank/DDBJ databases">
        <authorList>
            <person name="Yamashiro T."/>
            <person name="Shiraishi A."/>
            <person name="Satake H."/>
            <person name="Nakayama K."/>
        </authorList>
    </citation>
    <scope>NUCLEOTIDE SEQUENCE</scope>
</reference>
<accession>A0ABQ5A3K3</accession>
<organism evidence="1 2">
    <name type="scientific">Tanacetum coccineum</name>
    <dbReference type="NCBI Taxonomy" id="301880"/>
    <lineage>
        <taxon>Eukaryota</taxon>
        <taxon>Viridiplantae</taxon>
        <taxon>Streptophyta</taxon>
        <taxon>Embryophyta</taxon>
        <taxon>Tracheophyta</taxon>
        <taxon>Spermatophyta</taxon>
        <taxon>Magnoliopsida</taxon>
        <taxon>eudicotyledons</taxon>
        <taxon>Gunneridae</taxon>
        <taxon>Pentapetalae</taxon>
        <taxon>asterids</taxon>
        <taxon>campanulids</taxon>
        <taxon>Asterales</taxon>
        <taxon>Asteraceae</taxon>
        <taxon>Asteroideae</taxon>
        <taxon>Anthemideae</taxon>
        <taxon>Anthemidinae</taxon>
        <taxon>Tanacetum</taxon>
    </lineage>
</organism>
<sequence length="359" mass="41341">MSLCGKEGIVLGHKVSEAGLEVDKAKINLISKLPPPTNIKGVLRRNHNSMNDFVVYEVRVLQQLCVARLVIGLEKKQQLLVLEGTGLMGLFVIVATVGYKGSDVVDDSQRSSKRSSISRFGSAADHLSRIENEETSDDSEVDDNFPRETLMETNAENKPWFADFAIYLASDIIPKGMTYQQKKNFFSDIKHYFWEEPYLFKALKTWFQIYGFLLKLLMINMHYGESHTRDNNVSPSMGRGDCPRLRINNIEDMLLLVVQNRLINISGDDVSNFAIALRMKRDSYTPYQDPQGFIYVDNNGRNRLMRSDELYKFSDRTLTGLRTLLDDITKNIRMKYMPKRRWSTLEKKRANIMIKVIDK</sequence>
<evidence type="ECO:0000313" key="1">
    <source>
        <dbReference type="EMBL" id="GJS96211.1"/>
    </source>
</evidence>
<keyword evidence="2" id="KW-1185">Reference proteome</keyword>
<protein>
    <submittedName>
        <fullName evidence="1">Uncharacterized protein</fullName>
    </submittedName>
</protein>
<dbReference type="Proteomes" id="UP001151760">
    <property type="component" value="Unassembled WGS sequence"/>
</dbReference>
<comment type="caution">
    <text evidence="1">The sequence shown here is derived from an EMBL/GenBank/DDBJ whole genome shotgun (WGS) entry which is preliminary data.</text>
</comment>
<reference evidence="1" key="1">
    <citation type="journal article" date="2022" name="Int. J. Mol. Sci.">
        <title>Draft Genome of Tanacetum Coccineum: Genomic Comparison of Closely Related Tanacetum-Family Plants.</title>
        <authorList>
            <person name="Yamashiro T."/>
            <person name="Shiraishi A."/>
            <person name="Nakayama K."/>
            <person name="Satake H."/>
        </authorList>
    </citation>
    <scope>NUCLEOTIDE SEQUENCE</scope>
</reference>
<dbReference type="EMBL" id="BQNB010011869">
    <property type="protein sequence ID" value="GJS96211.1"/>
    <property type="molecule type" value="Genomic_DNA"/>
</dbReference>
<proteinExistence type="predicted"/>
<name>A0ABQ5A3K3_9ASTR</name>